<comment type="similarity">
    <text evidence="4 14">Belongs to the cytochrome P450 family.</text>
</comment>
<keyword evidence="6 15" id="KW-0812">Transmembrane</keyword>
<comment type="pathway">
    <text evidence="3">Secondary metabolite biosynthesis; terpenoid biosynthesis.</text>
</comment>
<evidence type="ECO:0000256" key="6">
    <source>
        <dbReference type="ARBA" id="ARBA00022692"/>
    </source>
</evidence>
<dbReference type="PRINTS" id="PR00385">
    <property type="entry name" value="P450"/>
</dbReference>
<evidence type="ECO:0000256" key="10">
    <source>
        <dbReference type="ARBA" id="ARBA00023004"/>
    </source>
</evidence>
<organism evidence="16 17">
    <name type="scientific">Mycena metata</name>
    <dbReference type="NCBI Taxonomy" id="1033252"/>
    <lineage>
        <taxon>Eukaryota</taxon>
        <taxon>Fungi</taxon>
        <taxon>Dikarya</taxon>
        <taxon>Basidiomycota</taxon>
        <taxon>Agaricomycotina</taxon>
        <taxon>Agaricomycetes</taxon>
        <taxon>Agaricomycetidae</taxon>
        <taxon>Agaricales</taxon>
        <taxon>Marasmiineae</taxon>
        <taxon>Mycenaceae</taxon>
        <taxon>Mycena</taxon>
    </lineage>
</organism>
<comment type="subcellular location">
    <subcellularLocation>
        <location evidence="2">Membrane</location>
    </subcellularLocation>
</comment>
<dbReference type="InterPro" id="IPR017972">
    <property type="entry name" value="Cyt_P450_CS"/>
</dbReference>
<dbReference type="GO" id="GO:0005506">
    <property type="term" value="F:iron ion binding"/>
    <property type="evidence" value="ECO:0007669"/>
    <property type="project" value="InterPro"/>
</dbReference>
<dbReference type="Gene3D" id="1.10.630.10">
    <property type="entry name" value="Cytochrome P450"/>
    <property type="match status" value="1"/>
</dbReference>
<dbReference type="PRINTS" id="PR00463">
    <property type="entry name" value="EP450I"/>
</dbReference>
<dbReference type="SUPFAM" id="SSF48264">
    <property type="entry name" value="Cytochrome P450"/>
    <property type="match status" value="1"/>
</dbReference>
<dbReference type="InterPro" id="IPR001128">
    <property type="entry name" value="Cyt_P450"/>
</dbReference>
<proteinExistence type="inferred from homology"/>
<accession>A0AAD7N0S2</accession>
<reference evidence="16" key="1">
    <citation type="submission" date="2023-03" db="EMBL/GenBank/DDBJ databases">
        <title>Massive genome expansion in bonnet fungi (Mycena s.s.) driven by repeated elements and novel gene families across ecological guilds.</title>
        <authorList>
            <consortium name="Lawrence Berkeley National Laboratory"/>
            <person name="Harder C.B."/>
            <person name="Miyauchi S."/>
            <person name="Viragh M."/>
            <person name="Kuo A."/>
            <person name="Thoen E."/>
            <person name="Andreopoulos B."/>
            <person name="Lu D."/>
            <person name="Skrede I."/>
            <person name="Drula E."/>
            <person name="Henrissat B."/>
            <person name="Morin E."/>
            <person name="Kohler A."/>
            <person name="Barry K."/>
            <person name="LaButti K."/>
            <person name="Morin E."/>
            <person name="Salamov A."/>
            <person name="Lipzen A."/>
            <person name="Mereny Z."/>
            <person name="Hegedus B."/>
            <person name="Baldrian P."/>
            <person name="Stursova M."/>
            <person name="Weitz H."/>
            <person name="Taylor A."/>
            <person name="Grigoriev I.V."/>
            <person name="Nagy L.G."/>
            <person name="Martin F."/>
            <person name="Kauserud H."/>
        </authorList>
    </citation>
    <scope>NUCLEOTIDE SEQUENCE</scope>
    <source>
        <strain evidence="16">CBHHK182m</strain>
    </source>
</reference>
<dbReference type="GO" id="GO:0016705">
    <property type="term" value="F:oxidoreductase activity, acting on paired donors, with incorporation or reduction of molecular oxygen"/>
    <property type="evidence" value="ECO:0007669"/>
    <property type="project" value="InterPro"/>
</dbReference>
<name>A0AAD7N0S2_9AGAR</name>
<feature type="transmembrane region" description="Helical" evidence="15">
    <location>
        <begin position="39"/>
        <end position="61"/>
    </location>
</feature>
<keyword evidence="8 15" id="KW-1133">Transmembrane helix</keyword>
<dbReference type="InterPro" id="IPR050121">
    <property type="entry name" value="Cytochrome_P450_monoxygenase"/>
</dbReference>
<evidence type="ECO:0000256" key="11">
    <source>
        <dbReference type="ARBA" id="ARBA00023033"/>
    </source>
</evidence>
<comment type="cofactor">
    <cofactor evidence="1 13">
        <name>heme</name>
        <dbReference type="ChEBI" id="CHEBI:30413"/>
    </cofactor>
</comment>
<evidence type="ECO:0000313" key="17">
    <source>
        <dbReference type="Proteomes" id="UP001215598"/>
    </source>
</evidence>
<evidence type="ECO:0000256" key="5">
    <source>
        <dbReference type="ARBA" id="ARBA00022617"/>
    </source>
</evidence>
<evidence type="ECO:0000313" key="16">
    <source>
        <dbReference type="EMBL" id="KAJ7740567.1"/>
    </source>
</evidence>
<feature type="binding site" description="axial binding residue" evidence="13">
    <location>
        <position position="481"/>
    </location>
    <ligand>
        <name>heme</name>
        <dbReference type="ChEBI" id="CHEBI:30413"/>
    </ligand>
    <ligandPart>
        <name>Fe</name>
        <dbReference type="ChEBI" id="CHEBI:18248"/>
    </ligandPart>
</feature>
<gene>
    <name evidence="16" type="ORF">B0H16DRAFT_1566812</name>
</gene>
<evidence type="ECO:0000256" key="14">
    <source>
        <dbReference type="RuleBase" id="RU000461"/>
    </source>
</evidence>
<dbReference type="PANTHER" id="PTHR24305">
    <property type="entry name" value="CYTOCHROME P450"/>
    <property type="match status" value="1"/>
</dbReference>
<keyword evidence="10 13" id="KW-0408">Iron</keyword>
<evidence type="ECO:0000256" key="8">
    <source>
        <dbReference type="ARBA" id="ARBA00022989"/>
    </source>
</evidence>
<keyword evidence="12 15" id="KW-0472">Membrane</keyword>
<dbReference type="GO" id="GO:0016020">
    <property type="term" value="C:membrane"/>
    <property type="evidence" value="ECO:0007669"/>
    <property type="project" value="UniProtKB-SubCell"/>
</dbReference>
<comment type="caution">
    <text evidence="16">The sequence shown here is derived from an EMBL/GenBank/DDBJ whole genome shotgun (WGS) entry which is preliminary data.</text>
</comment>
<evidence type="ECO:0000256" key="3">
    <source>
        <dbReference type="ARBA" id="ARBA00004721"/>
    </source>
</evidence>
<dbReference type="InterPro" id="IPR002401">
    <property type="entry name" value="Cyt_P450_E_grp-I"/>
</dbReference>
<dbReference type="EMBL" id="JARKIB010000102">
    <property type="protein sequence ID" value="KAJ7740567.1"/>
    <property type="molecule type" value="Genomic_DNA"/>
</dbReference>
<keyword evidence="11 14" id="KW-0503">Monooxygenase</keyword>
<keyword evidence="5 13" id="KW-0349">Heme</keyword>
<dbReference type="GO" id="GO:0020037">
    <property type="term" value="F:heme binding"/>
    <property type="evidence" value="ECO:0007669"/>
    <property type="project" value="InterPro"/>
</dbReference>
<dbReference type="PANTHER" id="PTHR24305:SF166">
    <property type="entry name" value="CYTOCHROME P450 12A4, MITOCHONDRIAL-RELATED"/>
    <property type="match status" value="1"/>
</dbReference>
<dbReference type="GO" id="GO:0004497">
    <property type="term" value="F:monooxygenase activity"/>
    <property type="evidence" value="ECO:0007669"/>
    <property type="project" value="UniProtKB-KW"/>
</dbReference>
<protein>
    <submittedName>
        <fullName evidence="16">Cytochrome P450</fullName>
    </submittedName>
</protein>
<keyword evidence="7 13" id="KW-0479">Metal-binding</keyword>
<evidence type="ECO:0000256" key="7">
    <source>
        <dbReference type="ARBA" id="ARBA00022723"/>
    </source>
</evidence>
<keyword evidence="9 14" id="KW-0560">Oxidoreductase</keyword>
<evidence type="ECO:0000256" key="2">
    <source>
        <dbReference type="ARBA" id="ARBA00004370"/>
    </source>
</evidence>
<evidence type="ECO:0000256" key="9">
    <source>
        <dbReference type="ARBA" id="ARBA00023002"/>
    </source>
</evidence>
<evidence type="ECO:0000256" key="4">
    <source>
        <dbReference type="ARBA" id="ARBA00010617"/>
    </source>
</evidence>
<evidence type="ECO:0000256" key="1">
    <source>
        <dbReference type="ARBA" id="ARBA00001971"/>
    </source>
</evidence>
<dbReference type="PROSITE" id="PS00086">
    <property type="entry name" value="CYTOCHROME_P450"/>
    <property type="match status" value="1"/>
</dbReference>
<dbReference type="Proteomes" id="UP001215598">
    <property type="component" value="Unassembled WGS sequence"/>
</dbReference>
<dbReference type="InterPro" id="IPR036396">
    <property type="entry name" value="Cyt_P450_sf"/>
</dbReference>
<dbReference type="AlphaFoldDB" id="A0AAD7N0S2"/>
<keyword evidence="17" id="KW-1185">Reference proteome</keyword>
<dbReference type="Pfam" id="PF00067">
    <property type="entry name" value="p450"/>
    <property type="match status" value="1"/>
</dbReference>
<sequence length="540" mass="59417">MGYSDVDRPSVIKWGERAHSTYSFPFPPPTMGMDDSDRFILLASLWIVYTLALLLIVWAALTLGRAVRLALHNTALNGPPRSVWPCARSSSTDMVKLATTYGAVFRVPTGLISGKIVICDPTAIAHFYANAPAIYRSTDFAREWTKNLVGRGLTWADGERHPSHRQALAPMFNSSAVNGYCAVFFEMVYKVRGTWSRALESRPHGMRRRLDSIGLAGFGHDFESLRGDYCTVTAAFYTLRAPVRNYSLSDMIFRLAATTPYLRAIPTAKNRIINDFHAHMSRIAGDVLERNSGKNRRADKSVLGLLMKSLAEDPAGEFRLSHAEVLAQARHTGFETTAVSLSWLLVELTKNPAIQEKLRHELHQVKNPTYSQLAKLPFLHAVVYEALRLHPPKGGTTRVAAQDDIIPLSSPILTKSGETATSIRVAKGTVVVAPIRHLNTSETFWGPGALKFDPGRCWQDKSNVEFPGNRHLAFGDGPRACIGTEFALSLIKIVLSGLVGNFMFALPEGLGTIVESTGEGVPQPRVAGQGTELLMVVRRL</sequence>
<evidence type="ECO:0000256" key="12">
    <source>
        <dbReference type="ARBA" id="ARBA00023136"/>
    </source>
</evidence>
<evidence type="ECO:0000256" key="13">
    <source>
        <dbReference type="PIRSR" id="PIRSR602401-1"/>
    </source>
</evidence>
<evidence type="ECO:0000256" key="15">
    <source>
        <dbReference type="SAM" id="Phobius"/>
    </source>
</evidence>